<sequence>MASGKKKMTVGKGLAIAVGSLLGLAAVAVAGFNIYIHATYADFYQQARQEFPIPDINGGFVPQDMAWLEGSQQWLFSGYMGDHGPSPLYRTSESGTNVVKFFVTNPDGSTYVGHGGGVTADGQFTFLTTEGGYLVLNTQEVATAEEGAQVQAIAQVDIGIDPAFINIQNGALYIGVFYYETDYPTPAEQHLTAPDGTQNKAVMYVFDADADGEFGYANGPSRVFSIPDRVQGVCFNSQGQMVLSCSWGLQASSLPTYDVEGLQQRGTYRAMGADVPLYFLDSSNKVADFSAPPMSEGLVQKDGRIWYASESACNKYIFGKLYASGFVVSLPL</sequence>
<comment type="caution">
    <text evidence="1">The sequence shown here is derived from an EMBL/GenBank/DDBJ whole genome shotgun (WGS) entry which is preliminary data.</text>
</comment>
<reference evidence="1 2" key="1">
    <citation type="submission" date="2019-04" db="EMBL/GenBank/DDBJ databases">
        <title>Microbes associate with the intestines of laboratory mice.</title>
        <authorList>
            <person name="Navarre W."/>
            <person name="Wong E."/>
            <person name="Huang K.C."/>
            <person name="Tropini C."/>
            <person name="Ng K."/>
            <person name="Yu B."/>
        </authorList>
    </citation>
    <scope>NUCLEOTIDE SEQUENCE [LARGE SCALE GENOMIC DNA]</scope>
    <source>
        <strain evidence="1 2">NM48_B13</strain>
    </source>
</reference>
<organism evidence="1 2">
    <name type="scientific">Parvibacter caecicola</name>
    <dbReference type="NCBI Taxonomy" id="747645"/>
    <lineage>
        <taxon>Bacteria</taxon>
        <taxon>Bacillati</taxon>
        <taxon>Actinomycetota</taxon>
        <taxon>Coriobacteriia</taxon>
        <taxon>Coriobacteriales</taxon>
        <taxon>Coriobacteriaceae</taxon>
        <taxon>Parvibacter</taxon>
    </lineage>
</organism>
<proteinExistence type="predicted"/>
<protein>
    <submittedName>
        <fullName evidence="1">Uncharacterized protein</fullName>
    </submittedName>
</protein>
<dbReference type="AlphaFoldDB" id="A0A4T9T667"/>
<dbReference type="InterPro" id="IPR011044">
    <property type="entry name" value="Quino_amine_DH_bsu"/>
</dbReference>
<evidence type="ECO:0000313" key="2">
    <source>
        <dbReference type="Proteomes" id="UP000309454"/>
    </source>
</evidence>
<accession>A0A4T9T667</accession>
<dbReference type="EMBL" id="SSTM01000009">
    <property type="protein sequence ID" value="TJW09456.1"/>
    <property type="molecule type" value="Genomic_DNA"/>
</dbReference>
<dbReference type="SUPFAM" id="SSF50969">
    <property type="entry name" value="YVTN repeat-like/Quinoprotein amine dehydrogenase"/>
    <property type="match status" value="1"/>
</dbReference>
<dbReference type="OrthoDB" id="3177183at2"/>
<dbReference type="RefSeq" id="WP_136846202.1">
    <property type="nucleotide sequence ID" value="NZ_SSTM01000009.1"/>
</dbReference>
<dbReference type="Proteomes" id="UP000309454">
    <property type="component" value="Unassembled WGS sequence"/>
</dbReference>
<keyword evidence="2" id="KW-1185">Reference proteome</keyword>
<name>A0A4T9T667_9ACTN</name>
<gene>
    <name evidence="1" type="ORF">E5982_09240</name>
</gene>
<evidence type="ECO:0000313" key="1">
    <source>
        <dbReference type="EMBL" id="TJW09456.1"/>
    </source>
</evidence>